<evidence type="ECO:0000313" key="2">
    <source>
        <dbReference type="Proteomes" id="UP001461498"/>
    </source>
</evidence>
<reference evidence="1 2" key="1">
    <citation type="submission" date="2022-12" db="EMBL/GenBank/DDBJ databases">
        <title>Chromosome-level genome assembly of true bugs.</title>
        <authorList>
            <person name="Ma L."/>
            <person name="Li H."/>
        </authorList>
    </citation>
    <scope>NUCLEOTIDE SEQUENCE [LARGE SCALE GENOMIC DNA]</scope>
    <source>
        <strain evidence="1">Lab_2022b</strain>
    </source>
</reference>
<evidence type="ECO:0000313" key="1">
    <source>
        <dbReference type="EMBL" id="KAK9510655.1"/>
    </source>
</evidence>
<keyword evidence="2" id="KW-1185">Reference proteome</keyword>
<dbReference type="AlphaFoldDB" id="A0AAW1DLS9"/>
<protein>
    <submittedName>
        <fullName evidence="1">Uncharacterized protein</fullName>
    </submittedName>
</protein>
<dbReference type="Proteomes" id="UP001461498">
    <property type="component" value="Unassembled WGS sequence"/>
</dbReference>
<name>A0AAW1DLS9_9HEMI</name>
<dbReference type="EMBL" id="JAPXFL010000002">
    <property type="protein sequence ID" value="KAK9510655.1"/>
    <property type="molecule type" value="Genomic_DNA"/>
</dbReference>
<sequence length="118" mass="13534">MKSLKKLKGTGYRVFQDFPLNVRKRRIKLLLVRRKILRLNKHINVLVSGDRLYVQNLKFEWFLSGLRHGDSDGSAKLSELIIGADIKDFIVALASNNLPKDYFASKEHISSSPLPKNQ</sequence>
<gene>
    <name evidence="1" type="ORF">O3M35_005392</name>
</gene>
<organism evidence="1 2">
    <name type="scientific">Rhynocoris fuscipes</name>
    <dbReference type="NCBI Taxonomy" id="488301"/>
    <lineage>
        <taxon>Eukaryota</taxon>
        <taxon>Metazoa</taxon>
        <taxon>Ecdysozoa</taxon>
        <taxon>Arthropoda</taxon>
        <taxon>Hexapoda</taxon>
        <taxon>Insecta</taxon>
        <taxon>Pterygota</taxon>
        <taxon>Neoptera</taxon>
        <taxon>Paraneoptera</taxon>
        <taxon>Hemiptera</taxon>
        <taxon>Heteroptera</taxon>
        <taxon>Panheteroptera</taxon>
        <taxon>Cimicomorpha</taxon>
        <taxon>Reduviidae</taxon>
        <taxon>Harpactorinae</taxon>
        <taxon>Harpactorini</taxon>
        <taxon>Rhynocoris</taxon>
    </lineage>
</organism>
<proteinExistence type="predicted"/>
<comment type="caution">
    <text evidence="1">The sequence shown here is derived from an EMBL/GenBank/DDBJ whole genome shotgun (WGS) entry which is preliminary data.</text>
</comment>
<accession>A0AAW1DLS9</accession>